<keyword evidence="5 7" id="KW-0119">Carbohydrate metabolism</keyword>
<protein>
    <recommendedName>
        <fullName evidence="6 7">D,D-heptose 1,7-bisphosphate phosphatase</fullName>
        <ecNumber evidence="7">3.1.3.-</ecNumber>
    </recommendedName>
</protein>
<dbReference type="InterPro" id="IPR036412">
    <property type="entry name" value="HAD-like_sf"/>
</dbReference>
<evidence type="ECO:0000313" key="9">
    <source>
        <dbReference type="Proteomes" id="UP000297940"/>
    </source>
</evidence>
<dbReference type="InterPro" id="IPR023214">
    <property type="entry name" value="HAD_sf"/>
</dbReference>
<organism evidence="8 9">
    <name type="scientific">Leptospira mtsangambouensis</name>
    <dbReference type="NCBI Taxonomy" id="2484912"/>
    <lineage>
        <taxon>Bacteria</taxon>
        <taxon>Pseudomonadati</taxon>
        <taxon>Spirochaetota</taxon>
        <taxon>Spirochaetia</taxon>
        <taxon>Leptospirales</taxon>
        <taxon>Leptospiraceae</taxon>
        <taxon>Leptospira</taxon>
    </lineage>
</organism>
<sequence>MLAKKKALFLDRDGVINEDFDYVYRTQDFQFKPEIFELCRLANANHYLVFIITNQAGIARNYYSERDFLKLTKWMLNEFKNQNCSISRVYYCPYHPEFGNERYKRVSDFRKPNPGMILKAAKRFPIDLENSILVGDQITDVEAGFKAGIQKNFLLLNPNKKKQTPHPQTTVIKNLKELIPFLV</sequence>
<dbReference type="InterPro" id="IPR006543">
    <property type="entry name" value="Histidinol-phos"/>
</dbReference>
<evidence type="ECO:0000256" key="3">
    <source>
        <dbReference type="ARBA" id="ARBA00022723"/>
    </source>
</evidence>
<dbReference type="InterPro" id="IPR006549">
    <property type="entry name" value="HAD-SF_hydro_IIIA"/>
</dbReference>
<evidence type="ECO:0000256" key="4">
    <source>
        <dbReference type="ARBA" id="ARBA00022801"/>
    </source>
</evidence>
<dbReference type="RefSeq" id="WP_135693708.1">
    <property type="nucleotide sequence ID" value="NZ_RQHK01000002.1"/>
</dbReference>
<evidence type="ECO:0000256" key="5">
    <source>
        <dbReference type="ARBA" id="ARBA00023277"/>
    </source>
</evidence>
<dbReference type="SUPFAM" id="SSF56784">
    <property type="entry name" value="HAD-like"/>
    <property type="match status" value="1"/>
</dbReference>
<dbReference type="Pfam" id="PF13242">
    <property type="entry name" value="Hydrolase_like"/>
    <property type="match status" value="1"/>
</dbReference>
<name>A0ABY2P482_9LEPT</name>
<evidence type="ECO:0000256" key="7">
    <source>
        <dbReference type="PIRNR" id="PIRNR004682"/>
    </source>
</evidence>
<keyword evidence="3" id="KW-0479">Metal-binding</keyword>
<dbReference type="PANTHER" id="PTHR42891:SF1">
    <property type="entry name" value="D-GLYCERO-BETA-D-MANNO-HEPTOSE-1,7-BISPHOSPHATE 7-PHOSPHATASE"/>
    <property type="match status" value="1"/>
</dbReference>
<evidence type="ECO:0000256" key="6">
    <source>
        <dbReference type="ARBA" id="ARBA00031828"/>
    </source>
</evidence>
<dbReference type="NCBIfam" id="TIGR00213">
    <property type="entry name" value="GmhB_yaeD"/>
    <property type="match status" value="1"/>
</dbReference>
<dbReference type="CDD" id="cd07503">
    <property type="entry name" value="HAD_HisB-N"/>
    <property type="match status" value="1"/>
</dbReference>
<evidence type="ECO:0000256" key="1">
    <source>
        <dbReference type="ARBA" id="ARBA00004496"/>
    </source>
</evidence>
<evidence type="ECO:0000256" key="2">
    <source>
        <dbReference type="ARBA" id="ARBA00022490"/>
    </source>
</evidence>
<dbReference type="GO" id="GO:0016787">
    <property type="term" value="F:hydrolase activity"/>
    <property type="evidence" value="ECO:0007669"/>
    <property type="project" value="UniProtKB-KW"/>
</dbReference>
<accession>A0ABY2P482</accession>
<dbReference type="Proteomes" id="UP000297940">
    <property type="component" value="Unassembled WGS sequence"/>
</dbReference>
<dbReference type="PANTHER" id="PTHR42891">
    <property type="entry name" value="D-GLYCERO-BETA-D-MANNO-HEPTOSE-1,7-BISPHOSPHATE 7-PHOSPHATASE"/>
    <property type="match status" value="1"/>
</dbReference>
<keyword evidence="4 7" id="KW-0378">Hydrolase</keyword>
<comment type="caution">
    <text evidence="8">The sequence shown here is derived from an EMBL/GenBank/DDBJ whole genome shotgun (WGS) entry which is preliminary data.</text>
</comment>
<proteinExistence type="inferred from homology"/>
<dbReference type="NCBIfam" id="TIGR01662">
    <property type="entry name" value="HAD-SF-IIIA"/>
    <property type="match status" value="1"/>
</dbReference>
<gene>
    <name evidence="8" type="ORF">EHR01_05750</name>
</gene>
<keyword evidence="9" id="KW-1185">Reference proteome</keyword>
<dbReference type="EC" id="3.1.3.-" evidence="7"/>
<dbReference type="NCBIfam" id="TIGR01656">
    <property type="entry name" value="Histidinol-ppas"/>
    <property type="match status" value="1"/>
</dbReference>
<comment type="subcellular location">
    <subcellularLocation>
        <location evidence="1 7">Cytoplasm</location>
    </subcellularLocation>
</comment>
<dbReference type="Gene3D" id="3.40.50.1000">
    <property type="entry name" value="HAD superfamily/HAD-like"/>
    <property type="match status" value="1"/>
</dbReference>
<dbReference type="PIRSF" id="PIRSF004682">
    <property type="entry name" value="GmhB"/>
    <property type="match status" value="1"/>
</dbReference>
<reference evidence="9" key="1">
    <citation type="journal article" date="2019" name="PLoS Negl. Trop. Dis.">
        <title>Revisiting the worldwide diversity of Leptospira species in the environment.</title>
        <authorList>
            <person name="Vincent A.T."/>
            <person name="Schiettekatte O."/>
            <person name="Bourhy P."/>
            <person name="Veyrier F.J."/>
            <person name="Picardeau M."/>
        </authorList>
    </citation>
    <scope>NUCLEOTIDE SEQUENCE [LARGE SCALE GENOMIC DNA]</scope>
    <source>
        <strain evidence="9">201601298</strain>
    </source>
</reference>
<keyword evidence="2 7" id="KW-0963">Cytoplasm</keyword>
<evidence type="ECO:0000313" key="8">
    <source>
        <dbReference type="EMBL" id="TGM82285.1"/>
    </source>
</evidence>
<dbReference type="InterPro" id="IPR004446">
    <property type="entry name" value="Heptose_bisP_phosphatase"/>
</dbReference>
<comment type="similarity">
    <text evidence="7">Belongs to the gmhB family.</text>
</comment>
<dbReference type="EMBL" id="RQHK01000002">
    <property type="protein sequence ID" value="TGM82285.1"/>
    <property type="molecule type" value="Genomic_DNA"/>
</dbReference>